<evidence type="ECO:0000313" key="1">
    <source>
        <dbReference type="EMBL" id="KAJ0043613.1"/>
    </source>
</evidence>
<name>A0ACC0YY13_9ROSI</name>
<keyword evidence="2" id="KW-1185">Reference proteome</keyword>
<proteinExistence type="predicted"/>
<gene>
    <name evidence="1" type="ORF">Pint_18704</name>
</gene>
<reference evidence="2" key="1">
    <citation type="journal article" date="2023" name="G3 (Bethesda)">
        <title>Genome assembly and association tests identify interacting loci associated with vigor, precocity, and sex in interspecific pistachio rootstocks.</title>
        <authorList>
            <person name="Palmer W."/>
            <person name="Jacygrad E."/>
            <person name="Sagayaradj S."/>
            <person name="Cavanaugh K."/>
            <person name="Han R."/>
            <person name="Bertier L."/>
            <person name="Beede B."/>
            <person name="Kafkas S."/>
            <person name="Golino D."/>
            <person name="Preece J."/>
            <person name="Michelmore R."/>
        </authorList>
    </citation>
    <scope>NUCLEOTIDE SEQUENCE [LARGE SCALE GENOMIC DNA]</scope>
</reference>
<protein>
    <submittedName>
        <fullName evidence="1">Uncharacterized protein</fullName>
    </submittedName>
</protein>
<evidence type="ECO:0000313" key="2">
    <source>
        <dbReference type="Proteomes" id="UP001163603"/>
    </source>
</evidence>
<sequence length="230" mass="27171">MKRMSRMMRRPVMDLNQSVDQFTPSTPSPEVHNFMPMTPFVLPHHRETKDDLEDEEEARHFRILKTQRNSLEMFWNQQIFDIHNTSAFKNNHQLPLARIKRIMKSNRDVKMISADTPIVFSKACELFILELTLRAWLQTEQCKRRTLQRFDIGRALRSDELLEFLVDFVPFDYNKGSDSEKSSEEIEIHPAKQMHFPVIDINGDIILNDGEVPQQLLMKPSEFDYGLLHK</sequence>
<organism evidence="1 2">
    <name type="scientific">Pistacia integerrima</name>
    <dbReference type="NCBI Taxonomy" id="434235"/>
    <lineage>
        <taxon>Eukaryota</taxon>
        <taxon>Viridiplantae</taxon>
        <taxon>Streptophyta</taxon>
        <taxon>Embryophyta</taxon>
        <taxon>Tracheophyta</taxon>
        <taxon>Spermatophyta</taxon>
        <taxon>Magnoliopsida</taxon>
        <taxon>eudicotyledons</taxon>
        <taxon>Gunneridae</taxon>
        <taxon>Pentapetalae</taxon>
        <taxon>rosids</taxon>
        <taxon>malvids</taxon>
        <taxon>Sapindales</taxon>
        <taxon>Anacardiaceae</taxon>
        <taxon>Pistacia</taxon>
    </lineage>
</organism>
<dbReference type="EMBL" id="CM047739">
    <property type="protein sequence ID" value="KAJ0043613.1"/>
    <property type="molecule type" value="Genomic_DNA"/>
</dbReference>
<comment type="caution">
    <text evidence="1">The sequence shown here is derived from an EMBL/GenBank/DDBJ whole genome shotgun (WGS) entry which is preliminary data.</text>
</comment>
<accession>A0ACC0YY13</accession>
<dbReference type="Proteomes" id="UP001163603">
    <property type="component" value="Chromosome 4"/>
</dbReference>